<comment type="caution">
    <text evidence="1">The sequence shown here is derived from an EMBL/GenBank/DDBJ whole genome shotgun (WGS) entry which is preliminary data.</text>
</comment>
<proteinExistence type="predicted"/>
<dbReference type="RefSeq" id="WP_194136664.1">
    <property type="nucleotide sequence ID" value="NZ_JADFFK010000018.1"/>
</dbReference>
<protein>
    <submittedName>
        <fullName evidence="1">Uncharacterized protein</fullName>
    </submittedName>
</protein>
<accession>A0ABR9X7E4</accession>
<dbReference type="EMBL" id="JADFFK010000018">
    <property type="protein sequence ID" value="MBE9639382.1"/>
    <property type="molecule type" value="Genomic_DNA"/>
</dbReference>
<dbReference type="Proteomes" id="UP000607796">
    <property type="component" value="Unassembled WGS sequence"/>
</dbReference>
<organism evidence="1 2">
    <name type="scientific">Salipiger mangrovisoli</name>
    <dbReference type="NCBI Taxonomy" id="2865933"/>
    <lineage>
        <taxon>Bacteria</taxon>
        <taxon>Pseudomonadati</taxon>
        <taxon>Pseudomonadota</taxon>
        <taxon>Alphaproteobacteria</taxon>
        <taxon>Rhodobacterales</taxon>
        <taxon>Roseobacteraceae</taxon>
        <taxon>Salipiger</taxon>
    </lineage>
</organism>
<evidence type="ECO:0000313" key="2">
    <source>
        <dbReference type="Proteomes" id="UP000607796"/>
    </source>
</evidence>
<name>A0ABR9X7E4_9RHOB</name>
<evidence type="ECO:0000313" key="1">
    <source>
        <dbReference type="EMBL" id="MBE9639382.1"/>
    </source>
</evidence>
<sequence length="134" mass="15144">MPGALPEFFFRIRDNGALVFRVDAENRQRRIEMTQIAVINLGKSEVRAHGAHALTPEEHAAIVEWMDARKALLAQRAFDEILRTVDQLNIAAQWAQSKASDAELDAVTDDLLLAMHDLRGALVRRRSEKLSRET</sequence>
<gene>
    <name evidence="1" type="ORF">IQ782_21235</name>
</gene>
<reference evidence="1 2" key="1">
    <citation type="journal article" date="2021" name="Int. J. Syst. Evol. Microbiol.">
        <title>Salipiger mangrovisoli sp. nov., isolated from mangrove soil and the proposal for the reclassification of Paraphaeobacter pallidus as Salipiger pallidus comb. nov.</title>
        <authorList>
            <person name="Du J."/>
            <person name="Liu Y."/>
            <person name="Pei T."/>
            <person name="Deng M.R."/>
            <person name="Zhu H."/>
        </authorList>
    </citation>
    <scope>NUCLEOTIDE SEQUENCE [LARGE SCALE GENOMIC DNA]</scope>
    <source>
        <strain evidence="1 2">6D45A</strain>
    </source>
</reference>
<keyword evidence="2" id="KW-1185">Reference proteome</keyword>